<dbReference type="EMBL" id="QJSW01000024">
    <property type="protein sequence ID" value="PYE44313.1"/>
    <property type="molecule type" value="Genomic_DNA"/>
</dbReference>
<feature type="transmembrane region" description="Helical" evidence="6">
    <location>
        <begin position="112"/>
        <end position="133"/>
    </location>
</feature>
<dbReference type="PANTHER" id="PTHR23526:SF2">
    <property type="entry name" value="MAJOR FACILITATOR SUPERFAMILY (MFS) PROFILE DOMAIN-CONTAINING PROTEIN"/>
    <property type="match status" value="1"/>
</dbReference>
<feature type="transmembrane region" description="Helical" evidence="6">
    <location>
        <begin position="383"/>
        <end position="405"/>
    </location>
</feature>
<gene>
    <name evidence="8" type="ORF">DFQ00_12422</name>
</gene>
<evidence type="ECO:0000256" key="1">
    <source>
        <dbReference type="ARBA" id="ARBA00004651"/>
    </source>
</evidence>
<reference evidence="8 9" key="1">
    <citation type="submission" date="2018-06" db="EMBL/GenBank/DDBJ databases">
        <title>Genomic Encyclopedia of Type Strains, Phase III (KMG-III): the genomes of soil and plant-associated and newly described type strains.</title>
        <authorList>
            <person name="Whitman W."/>
        </authorList>
    </citation>
    <scope>NUCLEOTIDE SEQUENCE [LARGE SCALE GENOMIC DNA]</scope>
    <source>
        <strain evidence="8 9">CECT 7022</strain>
    </source>
</reference>
<comment type="subcellular location">
    <subcellularLocation>
        <location evidence="1">Cell membrane</location>
        <topology evidence="1">Multi-pass membrane protein</topology>
    </subcellularLocation>
</comment>
<organism evidence="8 9">
    <name type="scientific">Paenibacillus barcinonensis</name>
    <dbReference type="NCBI Taxonomy" id="198119"/>
    <lineage>
        <taxon>Bacteria</taxon>
        <taxon>Bacillati</taxon>
        <taxon>Bacillota</taxon>
        <taxon>Bacilli</taxon>
        <taxon>Bacillales</taxon>
        <taxon>Paenibacillaceae</taxon>
        <taxon>Paenibacillus</taxon>
    </lineage>
</organism>
<evidence type="ECO:0000313" key="9">
    <source>
        <dbReference type="Proteomes" id="UP000247790"/>
    </source>
</evidence>
<keyword evidence="5 6" id="KW-0472">Membrane</keyword>
<comment type="caution">
    <text evidence="8">The sequence shown here is derived from an EMBL/GenBank/DDBJ whole genome shotgun (WGS) entry which is preliminary data.</text>
</comment>
<dbReference type="Gene3D" id="1.20.1250.20">
    <property type="entry name" value="MFS general substrate transporter like domains"/>
    <property type="match status" value="2"/>
</dbReference>
<dbReference type="SUPFAM" id="SSF103473">
    <property type="entry name" value="MFS general substrate transporter"/>
    <property type="match status" value="1"/>
</dbReference>
<feature type="transmembrane region" description="Helical" evidence="6">
    <location>
        <begin position="182"/>
        <end position="202"/>
    </location>
</feature>
<feature type="transmembrane region" description="Helical" evidence="6">
    <location>
        <begin position="139"/>
        <end position="161"/>
    </location>
</feature>
<dbReference type="InterPro" id="IPR020846">
    <property type="entry name" value="MFS_dom"/>
</dbReference>
<dbReference type="Proteomes" id="UP000247790">
    <property type="component" value="Unassembled WGS sequence"/>
</dbReference>
<evidence type="ECO:0000256" key="6">
    <source>
        <dbReference type="SAM" id="Phobius"/>
    </source>
</evidence>
<evidence type="ECO:0000256" key="4">
    <source>
        <dbReference type="ARBA" id="ARBA00022989"/>
    </source>
</evidence>
<feature type="transmembrane region" description="Helical" evidence="6">
    <location>
        <begin position="254"/>
        <end position="276"/>
    </location>
</feature>
<evidence type="ECO:0000256" key="3">
    <source>
        <dbReference type="ARBA" id="ARBA00022692"/>
    </source>
</evidence>
<dbReference type="GO" id="GO:0005886">
    <property type="term" value="C:plasma membrane"/>
    <property type="evidence" value="ECO:0007669"/>
    <property type="project" value="UniProtKB-SubCell"/>
</dbReference>
<dbReference type="InterPro" id="IPR036259">
    <property type="entry name" value="MFS_trans_sf"/>
</dbReference>
<dbReference type="AlphaFoldDB" id="A0A2V4UW75"/>
<dbReference type="Pfam" id="PF07690">
    <property type="entry name" value="MFS_1"/>
    <property type="match status" value="1"/>
</dbReference>
<evidence type="ECO:0000259" key="7">
    <source>
        <dbReference type="PROSITE" id="PS50850"/>
    </source>
</evidence>
<feature type="transmembrane region" description="Helical" evidence="6">
    <location>
        <begin position="80"/>
        <end position="100"/>
    </location>
</feature>
<feature type="transmembrane region" description="Helical" evidence="6">
    <location>
        <begin position="417"/>
        <end position="439"/>
    </location>
</feature>
<evidence type="ECO:0000256" key="5">
    <source>
        <dbReference type="ARBA" id="ARBA00023136"/>
    </source>
</evidence>
<feature type="transmembrane region" description="Helical" evidence="6">
    <location>
        <begin position="52"/>
        <end position="74"/>
    </location>
</feature>
<feature type="transmembrane region" description="Helical" evidence="6">
    <location>
        <begin position="321"/>
        <end position="339"/>
    </location>
</feature>
<name>A0A2V4UW75_PAEBA</name>
<dbReference type="GO" id="GO:0022857">
    <property type="term" value="F:transmembrane transporter activity"/>
    <property type="evidence" value="ECO:0007669"/>
    <property type="project" value="InterPro"/>
</dbReference>
<proteinExistence type="predicted"/>
<dbReference type="InterPro" id="IPR052528">
    <property type="entry name" value="Sugar_transport-like"/>
</dbReference>
<feature type="domain" description="Major facilitator superfamily (MFS) profile" evidence="7">
    <location>
        <begin position="255"/>
        <end position="445"/>
    </location>
</feature>
<evidence type="ECO:0000313" key="8">
    <source>
        <dbReference type="EMBL" id="PYE44313.1"/>
    </source>
</evidence>
<keyword evidence="4 6" id="KW-1133">Transmembrane helix</keyword>
<dbReference type="PROSITE" id="PS50850">
    <property type="entry name" value="MFS"/>
    <property type="match status" value="1"/>
</dbReference>
<feature type="transmembrane region" description="Helical" evidence="6">
    <location>
        <begin position="208"/>
        <end position="229"/>
    </location>
</feature>
<accession>A0A2V4UW75</accession>
<dbReference type="PANTHER" id="PTHR23526">
    <property type="entry name" value="INTEGRAL MEMBRANE TRANSPORT PROTEIN-RELATED"/>
    <property type="match status" value="1"/>
</dbReference>
<evidence type="ECO:0000256" key="2">
    <source>
        <dbReference type="ARBA" id="ARBA00022448"/>
    </source>
</evidence>
<keyword evidence="3 6" id="KW-0812">Transmembrane</keyword>
<feature type="transmembrane region" description="Helical" evidence="6">
    <location>
        <begin position="345"/>
        <end position="371"/>
    </location>
</feature>
<keyword evidence="2" id="KW-0813">Transport</keyword>
<dbReference type="InterPro" id="IPR011701">
    <property type="entry name" value="MFS"/>
</dbReference>
<sequence>MTTSIGRQSMTRSKECIPIQKMVKMNPSSFMSKPRRKGSTQRTNLSIATWEGVPAIILQTLLGGPFLTGFLLYLGAGSRHIGFVLAITTFVNIAQIGAAYWMQRIRSRKRALLLFVGAHRILWSATGLIPFMFPKEWWVSVYIGLYTIAFICNTIGGMIWTSLIGDIVPAKVRGRYFGIRNTILNALGSVCLFGGGILLDRYPGETGFLILFIPVWICAIANTVIYFFYPDMPFERSTEKSFSRMFVKPFQDRAFLKATVFLAVWLLIQTLIVPLYSYVMLDLLKISYQMVSLITVVQTLVMMAGFYIWGNLNARYSNKTLLFWTLPVIALSCLSWGLMSFAPVLVALFLSHIFLGIGVGGFNQLAFNFTIGDTPKSERPMFVAVYSALTGVTSFIGPLIGGWLYEKMENLSEAMVWISTYGFQVTVGAVMLLLTFTLGRRVLLK</sequence>
<feature type="transmembrane region" description="Helical" evidence="6">
    <location>
        <begin position="288"/>
        <end position="309"/>
    </location>
</feature>
<protein>
    <submittedName>
        <fullName evidence="8">MFS transporter</fullName>
    </submittedName>
</protein>